<name>A0ABC9CBH3_9POAL</name>
<dbReference type="EMBL" id="OZ075139">
    <property type="protein sequence ID" value="CAL5017607.1"/>
    <property type="molecule type" value="Genomic_DNA"/>
</dbReference>
<evidence type="ECO:0000256" key="1">
    <source>
        <dbReference type="SAM" id="MobiDB-lite"/>
    </source>
</evidence>
<organism evidence="2 3">
    <name type="scientific">Urochloa decumbens</name>
    <dbReference type="NCBI Taxonomy" id="240449"/>
    <lineage>
        <taxon>Eukaryota</taxon>
        <taxon>Viridiplantae</taxon>
        <taxon>Streptophyta</taxon>
        <taxon>Embryophyta</taxon>
        <taxon>Tracheophyta</taxon>
        <taxon>Spermatophyta</taxon>
        <taxon>Magnoliopsida</taxon>
        <taxon>Liliopsida</taxon>
        <taxon>Poales</taxon>
        <taxon>Poaceae</taxon>
        <taxon>PACMAD clade</taxon>
        <taxon>Panicoideae</taxon>
        <taxon>Panicodae</taxon>
        <taxon>Paniceae</taxon>
        <taxon>Melinidinae</taxon>
        <taxon>Urochloa</taxon>
    </lineage>
</organism>
<evidence type="ECO:0008006" key="4">
    <source>
        <dbReference type="Google" id="ProtNLM"/>
    </source>
</evidence>
<proteinExistence type="predicted"/>
<evidence type="ECO:0000313" key="3">
    <source>
        <dbReference type="Proteomes" id="UP001497457"/>
    </source>
</evidence>
<dbReference type="InterPro" id="IPR044968">
    <property type="entry name" value="PRD1"/>
</dbReference>
<reference evidence="3" key="1">
    <citation type="submission" date="2024-06" db="EMBL/GenBank/DDBJ databases">
        <authorList>
            <person name="Ryan C."/>
        </authorList>
    </citation>
    <scope>NUCLEOTIDE SEQUENCE [LARGE SCALE GENOMIC DNA]</scope>
</reference>
<accession>A0ABC9CBH3</accession>
<protein>
    <recommendedName>
        <fullName evidence="4">Protein PRD1</fullName>
    </recommendedName>
</protein>
<dbReference type="PANTHER" id="PTHR36379:SF1">
    <property type="entry name" value="PUTATIVE RECOMBINATION INITIATION DEFECT 1-RELATED"/>
    <property type="match status" value="1"/>
</dbReference>
<gene>
    <name evidence="2" type="ORF">URODEC1_LOCUS73880</name>
</gene>
<reference evidence="2 3" key="2">
    <citation type="submission" date="2024-10" db="EMBL/GenBank/DDBJ databases">
        <authorList>
            <person name="Ryan C."/>
        </authorList>
    </citation>
    <scope>NUCLEOTIDE SEQUENCE [LARGE SCALE GENOMIC DNA]</scope>
</reference>
<evidence type="ECO:0000313" key="2">
    <source>
        <dbReference type="EMBL" id="CAL5017607.1"/>
    </source>
</evidence>
<sequence>MESDGDTSPPPAPAAAPRACGAGHRASHSLPTSAGGRVCLSCAAAFLSSAGDASTPSHHVAHVLASLSLALADPAFLAPLRAAHPRLLAAPLADAVAGAAARRDAALASQASDLAADLAAAVGAPAASELVARLARVLSSGSLVKHLHTLHCLGVLLNTTKDAAAYIGHKLSLFLNLVNDLRLPSDEIRGEILFVLYKLSILNATPWDNICDNGDVDISATGRNLLQLSLEVLLKTQNDAVRLNCVALLLTLAKKGLFDTMLLSNQISINCVEAEHMQADYMSLNASLVLFAEAVKGSLLSTNLEVQAATLDLIFHFLTSDANINALLRVLIDENVADYIFEVLRLSGNNDLLVISSIQVLLLLARSEEQFKEKLAIGFSTLLPVLHYVAEIPFHPVQSHVLQLVCICMVNCSGILSLPQEEQIASTLTAILRRNGNGELGMSSETFILVCSILIEILKSPHAHDIEKLPPLIEEASRYAISSTLSHEYDSRILIPHSLLLLKEALLFCLERSKCTISRKKDLEDSIIETCGTILLHWLESAVVDGNDEETLAGILEIFQIILSSATDKKPLKFAELLASSSWFSLSFGFMGLFPTDHVKSVVYLVTSSIVDKVLGCNYGETIRDAHIYLPSDPTELMYLLGQCSTEDFNLAPCQCAILSILYACSFYNESLAADNQILASVEQYILLNDGNFPYGINFSIMFTLLVHLYAYVRVISYSGSIPHSPEAENSLFHLMTHKDWDLLAIRVHPVAMRWLFQRQELMEPLALQMLNFCKTFCEDETVIILNSSPLVNIQIVAELVLSGETIITFLLVSLLNHMVKEGTEDEIFSVVSVIAEILMISPCSSDQFITCGIVDSFRGIYCLPYSSRIKAVCSYMIFNILCSASASTFAQEDEWLPLTVKLLEFMNSSIDYTSSNQEPKILIGILCFVLHHSANKVLVEPAKAIILNSSLVSLTDVIVHKACTKGPSLFQHNQETAFGEFLILVLLLLFFSLRSLHTILEASIDWQDFLEHSDDVQSFSVLGIPCHDLCRLMHFGPPSIKLIASQCLLELLTRISDQRTCINAELRCSVKYLKSIIAVTEGLVFSEDSKVAGNCGACLSLILGWEKLGSQEKLATRESKWFRLIVEEFAVALTAPGLTSKSFTNQQKFAANLAVSLLRLSQVPDWLTSLFDSHLISGIVANLSARNVTAEIVNLFSELMARKYLSQEHIVALHNLFLVCRRHVYDGSSKVQMSEQSAKKVARSTDSVLALLFGLMLNQCTDSGGVQLEQQRLLRAIDLFFRESSVREQR</sequence>
<dbReference type="Proteomes" id="UP001497457">
    <property type="component" value="Chromosome 29rd"/>
</dbReference>
<dbReference type="PANTHER" id="PTHR36379">
    <property type="entry name" value="PROTEIN PRD1"/>
    <property type="match status" value="1"/>
</dbReference>
<feature type="region of interest" description="Disordered" evidence="1">
    <location>
        <begin position="1"/>
        <end position="27"/>
    </location>
</feature>
<keyword evidence="3" id="KW-1185">Reference proteome</keyword>